<feature type="compositionally biased region" description="Basic and acidic residues" evidence="1">
    <location>
        <begin position="87"/>
        <end position="100"/>
    </location>
</feature>
<proteinExistence type="predicted"/>
<dbReference type="RefSeq" id="WP_041113270.1">
    <property type="nucleotide sequence ID" value="NZ_JARTHD010000004.1"/>
</dbReference>
<protein>
    <submittedName>
        <fullName evidence="2">Uncharacterized protein</fullName>
    </submittedName>
</protein>
<feature type="compositionally biased region" description="Basic and acidic residues" evidence="1">
    <location>
        <begin position="67"/>
        <end position="77"/>
    </location>
</feature>
<gene>
    <name evidence="2" type="ORF">SD77_2115</name>
</gene>
<organism evidence="2 3">
    <name type="scientific">Bacillus badius</name>
    <dbReference type="NCBI Taxonomy" id="1455"/>
    <lineage>
        <taxon>Bacteria</taxon>
        <taxon>Bacillati</taxon>
        <taxon>Bacillota</taxon>
        <taxon>Bacilli</taxon>
        <taxon>Bacillales</taxon>
        <taxon>Bacillaceae</taxon>
        <taxon>Pseudobacillus</taxon>
    </lineage>
</organism>
<comment type="caution">
    <text evidence="2">The sequence shown here is derived from an EMBL/GenBank/DDBJ whole genome shotgun (WGS) entry which is preliminary data.</text>
</comment>
<keyword evidence="3" id="KW-1185">Reference proteome</keyword>
<evidence type="ECO:0000313" key="2">
    <source>
        <dbReference type="EMBL" id="KIL79661.1"/>
    </source>
</evidence>
<reference evidence="2 3" key="1">
    <citation type="submission" date="2015-01" db="EMBL/GenBank/DDBJ databases">
        <title>Genome Assembly of Bacillus badius MTCC 1458.</title>
        <authorList>
            <person name="Verma A."/>
            <person name="Khatri I."/>
            <person name="Mual P."/>
            <person name="Subramanian S."/>
            <person name="Krishnamurthi S."/>
        </authorList>
    </citation>
    <scope>NUCLEOTIDE SEQUENCE [LARGE SCALE GENOMIC DNA]</scope>
    <source>
        <strain evidence="2 3">MTCC 1458</strain>
    </source>
</reference>
<sequence>MESIIIAIIIGVISVITGRLKGENEKAKKQNTQQKKMPSPSGANVFAQAEQKKEALQTARRQTPKQTNEEERKEAVRNESTSGRLRRLQEEDKKEQKKDSVPNLEVGADDLTKGIILAEILAPPKALRRK</sequence>
<name>A0ABR5AY50_BACBA</name>
<evidence type="ECO:0000313" key="3">
    <source>
        <dbReference type="Proteomes" id="UP000031982"/>
    </source>
</evidence>
<feature type="region of interest" description="Disordered" evidence="1">
    <location>
        <begin position="21"/>
        <end position="108"/>
    </location>
</feature>
<dbReference type="EMBL" id="JXLP01000002">
    <property type="protein sequence ID" value="KIL79661.1"/>
    <property type="molecule type" value="Genomic_DNA"/>
</dbReference>
<dbReference type="Proteomes" id="UP000031982">
    <property type="component" value="Unassembled WGS sequence"/>
</dbReference>
<accession>A0ABR5AY50</accession>
<evidence type="ECO:0000256" key="1">
    <source>
        <dbReference type="SAM" id="MobiDB-lite"/>
    </source>
</evidence>